<feature type="transmembrane region" description="Helical" evidence="2">
    <location>
        <begin position="277"/>
        <end position="294"/>
    </location>
</feature>
<protein>
    <submittedName>
        <fullName evidence="4">EamA family transporter</fullName>
    </submittedName>
</protein>
<dbReference type="Gene3D" id="1.10.3730.20">
    <property type="match status" value="1"/>
</dbReference>
<evidence type="ECO:0000259" key="3">
    <source>
        <dbReference type="Pfam" id="PF00892"/>
    </source>
</evidence>
<feature type="transmembrane region" description="Helical" evidence="2">
    <location>
        <begin position="160"/>
        <end position="180"/>
    </location>
</feature>
<keyword evidence="2" id="KW-0472">Membrane</keyword>
<keyword evidence="2" id="KW-1133">Transmembrane helix</keyword>
<organism evidence="4 5">
    <name type="scientific">Mycetocola zhujimingii</name>
    <dbReference type="NCBI Taxonomy" id="2079792"/>
    <lineage>
        <taxon>Bacteria</taxon>
        <taxon>Bacillati</taxon>
        <taxon>Actinomycetota</taxon>
        <taxon>Actinomycetes</taxon>
        <taxon>Micrococcales</taxon>
        <taxon>Microbacteriaceae</taxon>
        <taxon>Mycetocola</taxon>
    </lineage>
</organism>
<dbReference type="SUPFAM" id="SSF103481">
    <property type="entry name" value="Multidrug resistance efflux transporter EmrE"/>
    <property type="match status" value="2"/>
</dbReference>
<accession>A0A2U1TCE2</accession>
<feature type="transmembrane region" description="Helical" evidence="2">
    <location>
        <begin position="76"/>
        <end position="94"/>
    </location>
</feature>
<feature type="transmembrane region" description="Helical" evidence="2">
    <location>
        <begin position="192"/>
        <end position="213"/>
    </location>
</feature>
<dbReference type="PANTHER" id="PTHR12715">
    <property type="entry name" value="TRANSPORTER, DRUG/METABOLITE EXPORTER FAMILY"/>
    <property type="match status" value="1"/>
</dbReference>
<name>A0A2U1TCE2_9MICO</name>
<evidence type="ECO:0000313" key="4">
    <source>
        <dbReference type="EMBL" id="PWC06555.1"/>
    </source>
</evidence>
<feature type="transmembrane region" description="Helical" evidence="2">
    <location>
        <begin position="253"/>
        <end position="271"/>
    </location>
</feature>
<dbReference type="GO" id="GO:0016020">
    <property type="term" value="C:membrane"/>
    <property type="evidence" value="ECO:0007669"/>
    <property type="project" value="InterPro"/>
</dbReference>
<dbReference type="InterPro" id="IPR000620">
    <property type="entry name" value="EamA_dom"/>
</dbReference>
<feature type="transmembrane region" description="Helical" evidence="2">
    <location>
        <begin position="132"/>
        <end position="154"/>
    </location>
</feature>
<dbReference type="Pfam" id="PF00892">
    <property type="entry name" value="EamA"/>
    <property type="match status" value="2"/>
</dbReference>
<feature type="transmembrane region" description="Helical" evidence="2">
    <location>
        <begin position="106"/>
        <end position="125"/>
    </location>
</feature>
<dbReference type="Proteomes" id="UP000244962">
    <property type="component" value="Unassembled WGS sequence"/>
</dbReference>
<dbReference type="AlphaFoldDB" id="A0A2U1TCE2"/>
<dbReference type="InterPro" id="IPR052756">
    <property type="entry name" value="Alkyne_AA_exporter"/>
</dbReference>
<sequence>MTTPPTAIRPTRLSPLVLIAISVTLVAWASAFIVIRGVGPDFTPGGMSLLRLVVGTVLLGFLLIGRRWVAPTRREWLLILGFGVAWFGAYNIALNTAEETLDAGTTAMIVNLAPILVALGAGLFLREGLQKWLAIGAGVAFIGVILIGVGAGNANGGIDGVAVLWALLAAVTYAAGVLFQKPALKRLPAGQVTWLGCASGTIACLPFSGQLLADLQQAPTSSILGVVYLGAVPTAIAFSTWAYALSRVPAGQLTISTYIVPPLAILMGVIFLGELPVPLAIVGGILCLVGVALTRRRSPVKVRPAAG</sequence>
<comment type="caution">
    <text evidence="4">The sequence shown here is derived from an EMBL/GenBank/DDBJ whole genome shotgun (WGS) entry which is preliminary data.</text>
</comment>
<dbReference type="RefSeq" id="WP_108963438.1">
    <property type="nucleotide sequence ID" value="NZ_QEFB01000013.1"/>
</dbReference>
<feature type="transmembrane region" description="Helical" evidence="2">
    <location>
        <begin position="16"/>
        <end position="35"/>
    </location>
</feature>
<comment type="similarity">
    <text evidence="1">Belongs to the EamA transporter family.</text>
</comment>
<gene>
    <name evidence="4" type="ORF">DF223_12745</name>
</gene>
<evidence type="ECO:0000313" key="5">
    <source>
        <dbReference type="Proteomes" id="UP000244962"/>
    </source>
</evidence>
<evidence type="ECO:0000256" key="1">
    <source>
        <dbReference type="ARBA" id="ARBA00007362"/>
    </source>
</evidence>
<keyword evidence="2" id="KW-0812">Transmembrane</keyword>
<feature type="transmembrane region" description="Helical" evidence="2">
    <location>
        <begin position="225"/>
        <end position="246"/>
    </location>
</feature>
<dbReference type="InterPro" id="IPR037185">
    <property type="entry name" value="EmrE-like"/>
</dbReference>
<keyword evidence="5" id="KW-1185">Reference proteome</keyword>
<proteinExistence type="inferred from homology"/>
<feature type="domain" description="EamA" evidence="3">
    <location>
        <begin position="18"/>
        <end position="147"/>
    </location>
</feature>
<feature type="domain" description="EamA" evidence="3">
    <location>
        <begin position="162"/>
        <end position="294"/>
    </location>
</feature>
<reference evidence="5" key="1">
    <citation type="submission" date="2018-04" db="EMBL/GenBank/DDBJ databases">
        <authorList>
            <person name="Liu S."/>
            <person name="Wang Z."/>
            <person name="Li J."/>
        </authorList>
    </citation>
    <scope>NUCLEOTIDE SEQUENCE [LARGE SCALE GENOMIC DNA]</scope>
    <source>
        <strain evidence="5">622</strain>
    </source>
</reference>
<evidence type="ECO:0000256" key="2">
    <source>
        <dbReference type="SAM" id="Phobius"/>
    </source>
</evidence>
<dbReference type="EMBL" id="QEFB01000013">
    <property type="protein sequence ID" value="PWC06555.1"/>
    <property type="molecule type" value="Genomic_DNA"/>
</dbReference>
<dbReference type="PANTHER" id="PTHR12715:SF4">
    <property type="entry name" value="EAMA DOMAIN-CONTAINING PROTEIN"/>
    <property type="match status" value="1"/>
</dbReference>
<feature type="transmembrane region" description="Helical" evidence="2">
    <location>
        <begin position="47"/>
        <end position="64"/>
    </location>
</feature>